<proteinExistence type="inferred from homology"/>
<dbReference type="PANTHER" id="PTHR43667">
    <property type="entry name" value="CYCLOPROPANE-FATTY-ACYL-PHOSPHOLIPID SYNTHASE"/>
    <property type="match status" value="1"/>
</dbReference>
<dbReference type="AlphaFoldDB" id="A0A285RQU0"/>
<dbReference type="STRING" id="538381.GCA_001696535_03298"/>
<dbReference type="SUPFAM" id="SSF53335">
    <property type="entry name" value="S-adenosyl-L-methionine-dependent methyltransferases"/>
    <property type="match status" value="1"/>
</dbReference>
<dbReference type="PANTHER" id="PTHR43667:SF2">
    <property type="entry name" value="FATTY ACID C-METHYL TRANSFERASE"/>
    <property type="match status" value="1"/>
</dbReference>
<evidence type="ECO:0000256" key="1">
    <source>
        <dbReference type="ARBA" id="ARBA00010815"/>
    </source>
</evidence>
<evidence type="ECO:0000256" key="5">
    <source>
        <dbReference type="ARBA" id="ARBA00023098"/>
    </source>
</evidence>
<comment type="similarity">
    <text evidence="1">Belongs to the CFA/CMAS family.</text>
</comment>
<keyword evidence="5" id="KW-0443">Lipid metabolism</keyword>
<protein>
    <submittedName>
        <fullName evidence="7">Cyclopropane-fatty-acyl-phospholipid synthase</fullName>
    </submittedName>
</protein>
<name>A0A285RQU0_9HYPH</name>
<keyword evidence="8" id="KW-1185">Reference proteome</keyword>
<evidence type="ECO:0000256" key="2">
    <source>
        <dbReference type="ARBA" id="ARBA00022603"/>
    </source>
</evidence>
<dbReference type="InterPro" id="IPR003333">
    <property type="entry name" value="CMAS"/>
</dbReference>
<organism evidence="7 8">
    <name type="scientific">Stappia indica</name>
    <dbReference type="NCBI Taxonomy" id="538381"/>
    <lineage>
        <taxon>Bacteria</taxon>
        <taxon>Pseudomonadati</taxon>
        <taxon>Pseudomonadota</taxon>
        <taxon>Alphaproteobacteria</taxon>
        <taxon>Hyphomicrobiales</taxon>
        <taxon>Stappiaceae</taxon>
        <taxon>Stappia</taxon>
    </lineage>
</organism>
<accession>A0A285RQU0</accession>
<evidence type="ECO:0000256" key="3">
    <source>
        <dbReference type="ARBA" id="ARBA00022679"/>
    </source>
</evidence>
<dbReference type="EMBL" id="OBML01000002">
    <property type="protein sequence ID" value="SOB96475.1"/>
    <property type="molecule type" value="Genomic_DNA"/>
</dbReference>
<dbReference type="PIRSF" id="PIRSF003085">
    <property type="entry name" value="CMAS"/>
    <property type="match status" value="1"/>
</dbReference>
<dbReference type="CDD" id="cd02440">
    <property type="entry name" value="AdoMet_MTases"/>
    <property type="match status" value="1"/>
</dbReference>
<gene>
    <name evidence="7" type="ORF">SAMN05421512_102213</name>
</gene>
<dbReference type="Gene3D" id="3.40.50.150">
    <property type="entry name" value="Vaccinia Virus protein VP39"/>
    <property type="match status" value="1"/>
</dbReference>
<evidence type="ECO:0000256" key="6">
    <source>
        <dbReference type="PIRSR" id="PIRSR003085-1"/>
    </source>
</evidence>
<keyword evidence="2" id="KW-0489">Methyltransferase</keyword>
<dbReference type="GO" id="GO:0008168">
    <property type="term" value="F:methyltransferase activity"/>
    <property type="evidence" value="ECO:0007669"/>
    <property type="project" value="UniProtKB-KW"/>
</dbReference>
<sequence>MSTAIVLTPENARQALAGLPRLARLGLRIALNLKAGSLTVETPEGRRFLIRGELPGPEAEVRIHSWRFIRRLLSGSDIGVGESYMVGEWTSSDVTTFLELFCRNRDATADMLRGSPIFRMMVRFRHWLNRNTRSGSRRNISAHYDLGNAFYKEWLDPTMTYSSALYDGGVNDLEQAQKRKYRALAEESGITPDHHVLEIGCGWGGFAEFVASEIGARVTGLTISREQFDFASKRIQEAGLADRVTLKLQDYRDERQQYDRVASIEMFEAVGEEYWSTYFQTVSNCLKPGGRAGLQIITIQDKLFDDYRRTPDFIQRHVFPGGMLPPPGELEALGDRSGLKLAAQRIFGHDYARTLEEWRQRFWAAWPRIRPLGFDDRFKRLWEFYFHYCEAGFRSGNIDVRQMIYEKAR</sequence>
<feature type="active site" evidence="6">
    <location>
        <position position="389"/>
    </location>
</feature>
<dbReference type="GO" id="GO:0008610">
    <property type="term" value="P:lipid biosynthetic process"/>
    <property type="evidence" value="ECO:0007669"/>
    <property type="project" value="InterPro"/>
</dbReference>
<evidence type="ECO:0000256" key="4">
    <source>
        <dbReference type="ARBA" id="ARBA00022691"/>
    </source>
</evidence>
<dbReference type="InterPro" id="IPR050723">
    <property type="entry name" value="CFA/CMAS"/>
</dbReference>
<evidence type="ECO:0000313" key="7">
    <source>
        <dbReference type="EMBL" id="SOB96475.1"/>
    </source>
</evidence>
<keyword evidence="4" id="KW-0949">S-adenosyl-L-methionine</keyword>
<dbReference type="InterPro" id="IPR029063">
    <property type="entry name" value="SAM-dependent_MTases_sf"/>
</dbReference>
<reference evidence="7 8" key="1">
    <citation type="submission" date="2017-08" db="EMBL/GenBank/DDBJ databases">
        <authorList>
            <person name="de Groot N.N."/>
        </authorList>
    </citation>
    <scope>NUCLEOTIDE SEQUENCE [LARGE SCALE GENOMIC DNA]</scope>
    <source>
        <strain evidence="7 8">USBA 352</strain>
    </source>
</reference>
<dbReference type="RefSeq" id="WP_097174180.1">
    <property type="nucleotide sequence ID" value="NZ_OBML01000002.1"/>
</dbReference>
<dbReference type="Proteomes" id="UP000219331">
    <property type="component" value="Unassembled WGS sequence"/>
</dbReference>
<keyword evidence="3" id="KW-0808">Transferase</keyword>
<dbReference type="GO" id="GO:0032259">
    <property type="term" value="P:methylation"/>
    <property type="evidence" value="ECO:0007669"/>
    <property type="project" value="UniProtKB-KW"/>
</dbReference>
<evidence type="ECO:0000313" key="8">
    <source>
        <dbReference type="Proteomes" id="UP000219331"/>
    </source>
</evidence>
<dbReference type="OrthoDB" id="9782855at2"/>
<dbReference type="Pfam" id="PF02353">
    <property type="entry name" value="CMAS"/>
    <property type="match status" value="1"/>
</dbReference>